<evidence type="ECO:0000313" key="4">
    <source>
        <dbReference type="Proteomes" id="UP000184536"/>
    </source>
</evidence>
<accession>A0A1M6E0H7</accession>
<evidence type="ECO:0000259" key="2">
    <source>
        <dbReference type="Pfam" id="PF02272"/>
    </source>
</evidence>
<dbReference type="RefSeq" id="WP_110939884.1">
    <property type="nucleotide sequence ID" value="NZ_FQZV01000007.1"/>
</dbReference>
<dbReference type="SUPFAM" id="SSF64182">
    <property type="entry name" value="DHH phosphoesterases"/>
    <property type="match status" value="1"/>
</dbReference>
<dbReference type="GO" id="GO:0003676">
    <property type="term" value="F:nucleic acid binding"/>
    <property type="evidence" value="ECO:0007669"/>
    <property type="project" value="InterPro"/>
</dbReference>
<dbReference type="InterPro" id="IPR003156">
    <property type="entry name" value="DHHA1_dom"/>
</dbReference>
<dbReference type="Proteomes" id="UP000184536">
    <property type="component" value="Unassembled WGS sequence"/>
</dbReference>
<dbReference type="AlphaFoldDB" id="A0A1M6E0H7"/>
<name>A0A1M6E0H7_9FIRM</name>
<keyword evidence="4" id="KW-1185">Reference proteome</keyword>
<dbReference type="STRING" id="1121919.SAMN02745975_00595"/>
<feature type="domain" description="DDH" evidence="1">
    <location>
        <begin position="20"/>
        <end position="158"/>
    </location>
</feature>
<dbReference type="InterPro" id="IPR001667">
    <property type="entry name" value="DDH_dom"/>
</dbReference>
<dbReference type="InterPro" id="IPR051319">
    <property type="entry name" value="Oligoribo/pAp-PDE_c-di-AMP_PDE"/>
</dbReference>
<feature type="domain" description="DHHA1" evidence="2">
    <location>
        <begin position="236"/>
        <end position="317"/>
    </location>
</feature>
<protein>
    <submittedName>
        <fullName evidence="3">Phosphoesterase RecJ domain-containing protein</fullName>
    </submittedName>
</protein>
<dbReference type="Pfam" id="PF02272">
    <property type="entry name" value="DHHA1"/>
    <property type="match status" value="1"/>
</dbReference>
<dbReference type="OrthoDB" id="9803668at2"/>
<dbReference type="Pfam" id="PF01368">
    <property type="entry name" value="DHH"/>
    <property type="match status" value="1"/>
</dbReference>
<evidence type="ECO:0000259" key="1">
    <source>
        <dbReference type="Pfam" id="PF01368"/>
    </source>
</evidence>
<organism evidence="3 4">
    <name type="scientific">Geosporobacter subterraneus DSM 17957</name>
    <dbReference type="NCBI Taxonomy" id="1121919"/>
    <lineage>
        <taxon>Bacteria</taxon>
        <taxon>Bacillati</taxon>
        <taxon>Bacillota</taxon>
        <taxon>Clostridia</taxon>
        <taxon>Peptostreptococcales</taxon>
        <taxon>Thermotaleaceae</taxon>
        <taxon>Geosporobacter</taxon>
    </lineage>
</organism>
<dbReference type="PANTHER" id="PTHR47618:SF1">
    <property type="entry name" value="BIFUNCTIONAL OLIGORIBONUCLEASE AND PAP PHOSPHATASE NRNA"/>
    <property type="match status" value="1"/>
</dbReference>
<proteinExistence type="predicted"/>
<dbReference type="PANTHER" id="PTHR47618">
    <property type="entry name" value="BIFUNCTIONAL OLIGORIBONUCLEASE AND PAP PHOSPHATASE NRNA"/>
    <property type="match status" value="1"/>
</dbReference>
<dbReference type="EMBL" id="FQZV01000007">
    <property type="protein sequence ID" value="SHI78899.1"/>
    <property type="molecule type" value="Genomic_DNA"/>
</dbReference>
<dbReference type="Gene3D" id="3.90.1640.10">
    <property type="entry name" value="inorganic pyrophosphatase (n-terminal core)"/>
    <property type="match status" value="1"/>
</dbReference>
<dbReference type="InterPro" id="IPR038763">
    <property type="entry name" value="DHH_sf"/>
</dbReference>
<gene>
    <name evidence="3" type="ORF">SAMN02745975_00595</name>
</gene>
<dbReference type="Gene3D" id="3.10.310.30">
    <property type="match status" value="1"/>
</dbReference>
<evidence type="ECO:0000313" key="3">
    <source>
        <dbReference type="EMBL" id="SHI78899.1"/>
    </source>
</evidence>
<reference evidence="4" key="1">
    <citation type="submission" date="2016-11" db="EMBL/GenBank/DDBJ databases">
        <authorList>
            <person name="Varghese N."/>
            <person name="Submissions S."/>
        </authorList>
    </citation>
    <scope>NUCLEOTIDE SEQUENCE [LARGE SCALE GENOMIC DNA]</scope>
    <source>
        <strain evidence="4">DSM 17957</strain>
    </source>
</reference>
<sequence>MKTMTTLTNIADVLNGGKCILILPHIHPDGDTIGSSLALLLALKKIGKKATILVEDEVPSSLDFLPLEYIYHELPQDVCPDVIVAVDSSDLDRLGTRADYLKHAARTINIDHHITNVQFAEYNHIDVKAAATGEIIYELLQKMNIAIDKEIATCIYCALSTDTGSFKYDNTTAKTHRVTADLLEYGLDLNEITVRLYQNKPYEKLKLLGEVLNTLELHYAGKLSILSVTQDMIEKVKADPTDADGLVEFARDIEGVEAAVLLKELSPAEIKVGLRSKYKVDVSKVAADFGGGGHRKASGCTLQGSIQEAGKQIIKAFKFLER</sequence>